<dbReference type="InterPro" id="IPR006045">
    <property type="entry name" value="Cupin_1"/>
</dbReference>
<sequence length="485" mass="55486">MASRLPMLFLLGSVFLSMVSGHNAFSEKEKSQQQKQNPYLFRSQNFKTRFENQRGRIRILPRFDQRHPHLQGLQNYRLVELEIQPHSLFLPHHRDAENVLVVLEGKAIVSIVNQTNKETYNLEQGDVLRVRPGRLVYVANVEQNQKFRATSILIPVNIPGQYENLYPFGNQDPLSYYIAFSKKTLEATFNSKYNEIERILFGQKQQGEKGQEQSSNEGVMVKLSSEQARELRKHAESSSSSSSSPRRRRSPSSSPSSSRPIFNLRNVEPRYSNSYGNMWEVRPEDSPELLRDLDMSVAVLELKKGSLFLPHYNSKGILISQVIDGEAKLELASPHLANERSQEQGQENKHHEEEKQHDEEEKQEEQSEGQIRRVSSRLNQGDVFVALAGHPLALRASKKNDLWTVGFLLDADNNQRNFLGGEKDNVINQIDRIVLEQAVNGSGEEAEKLLNNQKESYFVNAQRSRSDEDQEEGSPLLSILEEESF</sequence>
<dbReference type="Pfam" id="PF00190">
    <property type="entry name" value="Cupin_1"/>
    <property type="match status" value="2"/>
</dbReference>
<dbReference type="Gene3D" id="2.60.120.10">
    <property type="entry name" value="Jelly Rolls"/>
    <property type="match status" value="2"/>
</dbReference>
<feature type="chain" id="PRO_5041927685" description="Cupin type-1 domain-containing protein" evidence="3">
    <location>
        <begin position="22"/>
        <end position="485"/>
    </location>
</feature>
<dbReference type="PANTHER" id="PTHR31189:SF41">
    <property type="entry name" value="VICILIN C72"/>
    <property type="match status" value="1"/>
</dbReference>
<feature type="region of interest" description="Disordered" evidence="2">
    <location>
        <begin position="338"/>
        <end position="372"/>
    </location>
</feature>
<dbReference type="SMART" id="SM00835">
    <property type="entry name" value="Cupin_1"/>
    <property type="match status" value="2"/>
</dbReference>
<feature type="compositionally biased region" description="Low complexity" evidence="2">
    <location>
        <begin position="251"/>
        <end position="260"/>
    </location>
</feature>
<feature type="region of interest" description="Disordered" evidence="2">
    <location>
        <begin position="461"/>
        <end position="485"/>
    </location>
</feature>
<evidence type="ECO:0000313" key="5">
    <source>
        <dbReference type="EMBL" id="KAK4257964.1"/>
    </source>
</evidence>
<evidence type="ECO:0000313" key="6">
    <source>
        <dbReference type="Proteomes" id="UP001293593"/>
    </source>
</evidence>
<dbReference type="AlphaFoldDB" id="A0AAE1MAI8"/>
<organism evidence="5 6">
    <name type="scientific">Acacia crassicarpa</name>
    <name type="common">northern wattle</name>
    <dbReference type="NCBI Taxonomy" id="499986"/>
    <lineage>
        <taxon>Eukaryota</taxon>
        <taxon>Viridiplantae</taxon>
        <taxon>Streptophyta</taxon>
        <taxon>Embryophyta</taxon>
        <taxon>Tracheophyta</taxon>
        <taxon>Spermatophyta</taxon>
        <taxon>Magnoliopsida</taxon>
        <taxon>eudicotyledons</taxon>
        <taxon>Gunneridae</taxon>
        <taxon>Pentapetalae</taxon>
        <taxon>rosids</taxon>
        <taxon>fabids</taxon>
        <taxon>Fabales</taxon>
        <taxon>Fabaceae</taxon>
        <taxon>Caesalpinioideae</taxon>
        <taxon>mimosoid clade</taxon>
        <taxon>Acacieae</taxon>
        <taxon>Acacia</taxon>
    </lineage>
</organism>
<dbReference type="InterPro" id="IPR014710">
    <property type="entry name" value="RmlC-like_jellyroll"/>
</dbReference>
<reference evidence="5" key="1">
    <citation type="submission" date="2023-10" db="EMBL/GenBank/DDBJ databases">
        <title>Chromosome-level genome of the transformable northern wattle, Acacia crassicarpa.</title>
        <authorList>
            <person name="Massaro I."/>
            <person name="Sinha N.R."/>
            <person name="Poethig S."/>
            <person name="Leichty A.R."/>
        </authorList>
    </citation>
    <scope>NUCLEOTIDE SEQUENCE</scope>
    <source>
        <strain evidence="5">Acra3RX</strain>
        <tissue evidence="5">Leaf</tissue>
    </source>
</reference>
<feature type="signal peptide" evidence="3">
    <location>
        <begin position="1"/>
        <end position="21"/>
    </location>
</feature>
<evidence type="ECO:0000256" key="3">
    <source>
        <dbReference type="SAM" id="SignalP"/>
    </source>
</evidence>
<dbReference type="Proteomes" id="UP001293593">
    <property type="component" value="Unassembled WGS sequence"/>
</dbReference>
<keyword evidence="3" id="KW-0732">Signal</keyword>
<protein>
    <recommendedName>
        <fullName evidence="4">Cupin type-1 domain-containing protein</fullName>
    </recommendedName>
</protein>
<feature type="compositionally biased region" description="Basic and acidic residues" evidence="2">
    <location>
        <begin position="227"/>
        <end position="236"/>
    </location>
</feature>
<feature type="compositionally biased region" description="Basic and acidic residues" evidence="2">
    <location>
        <begin position="338"/>
        <end position="360"/>
    </location>
</feature>
<comment type="caution">
    <text evidence="5">The sequence shown here is derived from an EMBL/GenBank/DDBJ whole genome shotgun (WGS) entry which is preliminary data.</text>
</comment>
<dbReference type="CDD" id="cd02244">
    <property type="entry name" value="cupin_7S_vicilin-like_N"/>
    <property type="match status" value="1"/>
</dbReference>
<dbReference type="InterPro" id="IPR011051">
    <property type="entry name" value="RmlC_Cupin_sf"/>
</dbReference>
<name>A0AAE1MAI8_9FABA</name>
<evidence type="ECO:0000259" key="4">
    <source>
        <dbReference type="SMART" id="SM00835"/>
    </source>
</evidence>
<evidence type="ECO:0000256" key="2">
    <source>
        <dbReference type="SAM" id="MobiDB-lite"/>
    </source>
</evidence>
<dbReference type="InterPro" id="IPR050253">
    <property type="entry name" value="Seed_Storage-Functional"/>
</dbReference>
<feature type="domain" description="Cupin type-1" evidence="4">
    <location>
        <begin position="39"/>
        <end position="197"/>
    </location>
</feature>
<proteinExistence type="inferred from homology"/>
<evidence type="ECO:0000256" key="1">
    <source>
        <dbReference type="ARBA" id="ARBA00023597"/>
    </source>
</evidence>
<dbReference type="EMBL" id="JAWXYG010000012">
    <property type="protein sequence ID" value="KAK4257964.1"/>
    <property type="molecule type" value="Genomic_DNA"/>
</dbReference>
<feature type="domain" description="Cupin type-1" evidence="4">
    <location>
        <begin position="262"/>
        <end position="447"/>
    </location>
</feature>
<dbReference type="SUPFAM" id="SSF51182">
    <property type="entry name" value="RmlC-like cupins"/>
    <property type="match status" value="2"/>
</dbReference>
<keyword evidence="6" id="KW-1185">Reference proteome</keyword>
<gene>
    <name evidence="5" type="ORF">QN277_007484</name>
</gene>
<comment type="similarity">
    <text evidence="1">Belongs to the 7S seed storage protein family.</text>
</comment>
<accession>A0AAE1MAI8</accession>
<dbReference type="CDD" id="cd02245">
    <property type="entry name" value="cupin_7S_vicilin-like_C"/>
    <property type="match status" value="1"/>
</dbReference>
<feature type="region of interest" description="Disordered" evidence="2">
    <location>
        <begin position="226"/>
        <end position="265"/>
    </location>
</feature>
<dbReference type="PANTHER" id="PTHR31189">
    <property type="entry name" value="OS03G0336100 PROTEIN-RELATED"/>
    <property type="match status" value="1"/>
</dbReference>